<dbReference type="EMBL" id="BSNI01000002">
    <property type="protein sequence ID" value="GLQ16530.1"/>
    <property type="molecule type" value="Genomic_DNA"/>
</dbReference>
<keyword evidence="1 2" id="KW-0378">Hydrolase</keyword>
<accession>A0ABQ5UMK4</accession>
<evidence type="ECO:0000313" key="2">
    <source>
        <dbReference type="EMBL" id="GLQ16530.1"/>
    </source>
</evidence>
<sequence length="355" mass="40375">MKHLLDYCERIASEHLYYKGGAWCYEDGLIYRGLCELHKATGDEKWLSHLIRLIDKQIDPNGYLAGYNPNDYNIDNIQPGRSLLYLHKTVGENRYLRAAEHLMEQLRTHPRTKSGVYWHKLRYPWQIWLDGLYMGHPFQIEFGKVTNDQELVLDGINQVATALEETFVEETGLYAHAFDEAKKQRWADAETGHPKAHWARALGWVAMSLVDIAELTTDEEFEPLHSQTVDLLEKISGFRTSNGLWLQVIDQPQLEGNFEESSASAMFVYALNKAERLGVGDEKPISAQGLFNSVLSCEQNGSQAMTGICHVAGLGKYQDRYRDGTAEYYVSEKCVNDDPKGVGPLMNLVALELLR</sequence>
<dbReference type="SUPFAM" id="SSF48208">
    <property type="entry name" value="Six-hairpin glycosidases"/>
    <property type="match status" value="1"/>
</dbReference>
<dbReference type="InterPro" id="IPR010905">
    <property type="entry name" value="Glyco_hydro_88"/>
</dbReference>
<evidence type="ECO:0000313" key="3">
    <source>
        <dbReference type="Proteomes" id="UP001161405"/>
    </source>
</evidence>
<comment type="caution">
    <text evidence="2">The sequence shown here is derived from an EMBL/GenBank/DDBJ whole genome shotgun (WGS) entry which is preliminary data.</text>
</comment>
<dbReference type="Gene3D" id="1.50.10.10">
    <property type="match status" value="1"/>
</dbReference>
<gene>
    <name evidence="2" type="ORF">GCM10007879_07790</name>
</gene>
<dbReference type="Pfam" id="PF07470">
    <property type="entry name" value="Glyco_hydro_88"/>
    <property type="match status" value="1"/>
</dbReference>
<proteinExistence type="predicted"/>
<dbReference type="PANTHER" id="PTHR33886">
    <property type="entry name" value="UNSATURATED RHAMNOGALACTURONAN HYDROLASE (EUROFUNG)"/>
    <property type="match status" value="1"/>
</dbReference>
<dbReference type="PANTHER" id="PTHR33886:SF8">
    <property type="entry name" value="UNSATURATED RHAMNOGALACTURONAN HYDROLASE (EUROFUNG)"/>
    <property type="match status" value="1"/>
</dbReference>
<reference evidence="2" key="2">
    <citation type="submission" date="2023-01" db="EMBL/GenBank/DDBJ databases">
        <title>Draft genome sequence of Maritalea porphyrae strain NBRC 107169.</title>
        <authorList>
            <person name="Sun Q."/>
            <person name="Mori K."/>
        </authorList>
    </citation>
    <scope>NUCLEOTIDE SEQUENCE</scope>
    <source>
        <strain evidence="2">NBRC 107169</strain>
    </source>
</reference>
<dbReference type="InterPro" id="IPR012341">
    <property type="entry name" value="6hp_glycosidase-like_sf"/>
</dbReference>
<protein>
    <submittedName>
        <fullName evidence="2">Family 88 glycosyl hydrolase</fullName>
    </submittedName>
</protein>
<organism evidence="2 3">
    <name type="scientific">Maritalea porphyrae</name>
    <dbReference type="NCBI Taxonomy" id="880732"/>
    <lineage>
        <taxon>Bacteria</taxon>
        <taxon>Pseudomonadati</taxon>
        <taxon>Pseudomonadota</taxon>
        <taxon>Alphaproteobacteria</taxon>
        <taxon>Hyphomicrobiales</taxon>
        <taxon>Devosiaceae</taxon>
        <taxon>Maritalea</taxon>
    </lineage>
</organism>
<dbReference type="InterPro" id="IPR008928">
    <property type="entry name" value="6-hairpin_glycosidase_sf"/>
</dbReference>
<name>A0ABQ5UMK4_9HYPH</name>
<dbReference type="Proteomes" id="UP001161405">
    <property type="component" value="Unassembled WGS sequence"/>
</dbReference>
<dbReference type="GO" id="GO:0016787">
    <property type="term" value="F:hydrolase activity"/>
    <property type="evidence" value="ECO:0007669"/>
    <property type="project" value="UniProtKB-KW"/>
</dbReference>
<evidence type="ECO:0000256" key="1">
    <source>
        <dbReference type="ARBA" id="ARBA00022801"/>
    </source>
</evidence>
<dbReference type="RefSeq" id="WP_284362178.1">
    <property type="nucleotide sequence ID" value="NZ_BSNI01000002.1"/>
</dbReference>
<keyword evidence="3" id="KW-1185">Reference proteome</keyword>
<reference evidence="2" key="1">
    <citation type="journal article" date="2014" name="Int. J. Syst. Evol. Microbiol.">
        <title>Complete genome of a new Firmicutes species belonging to the dominant human colonic microbiota ('Ruminococcus bicirculans') reveals two chromosomes and a selective capacity to utilize plant glucans.</title>
        <authorList>
            <consortium name="NISC Comparative Sequencing Program"/>
            <person name="Wegmann U."/>
            <person name="Louis P."/>
            <person name="Goesmann A."/>
            <person name="Henrissat B."/>
            <person name="Duncan S.H."/>
            <person name="Flint H.J."/>
        </authorList>
    </citation>
    <scope>NUCLEOTIDE SEQUENCE</scope>
    <source>
        <strain evidence="2">NBRC 107169</strain>
    </source>
</reference>
<dbReference type="InterPro" id="IPR052043">
    <property type="entry name" value="PolySaccharide_Degr_Enz"/>
</dbReference>